<evidence type="ECO:0000313" key="5">
    <source>
        <dbReference type="EMBL" id="MEG3438604.1"/>
    </source>
</evidence>
<evidence type="ECO:0000313" key="6">
    <source>
        <dbReference type="Proteomes" id="UP001328733"/>
    </source>
</evidence>
<dbReference type="SUPFAM" id="SSF53335">
    <property type="entry name" value="S-adenosyl-L-methionine-dependent methyltransferases"/>
    <property type="match status" value="1"/>
</dbReference>
<sequence length="708" mass="82331">MKELQDRAYGMLRQGRYETAIDWYRECIEASPEERENYWFLGLALLLGDREEEAGELWFSVFLQATPEDAEIWSRELRELLIQEARSYQSIGYLSRAEVIYRALLEQEISAETYYYLATVLADRGEFAEASTYYRESLRLDPNYSPAYNGIARSLLSLGYFLEAYSHASRSIDLDPDNLQYWIWYSIALKKISFNRADDRIITSLLKCFETPAINQQNLAGATMSIVRLDPNFRSIADSIELDDLEGGMESRYEALAALGKNRLFQYLLKDTLIANLTFEKVLTEIRKLILLESSKHQYLLDEIFLDTAFVSALALQCFNNEYIFIDSPFEKEIIFQLKEEIETTSLDTIENLENKLAVCALYHPLYQLNVVHDITLDRQQYWTQNTKILWKRTVIDYFEEQDLKRSIEAIPPISNRISSAVQSQYEENPYPRWLKISALDPSPLPTFVKSLFPHFSPPEEWIDRPLEILCAGCGTGSEPISIAIGLKDADILAIDLSSSSLAYASRMAKELKIEKIQFKQADILGLSDWSRKFSMIFSTGVLHHLENPIDGLTILVDRLPQKGLLCIGLYSARARKFIANARKFIADRGYQNTAEDIRMCRKELIESSLDFAIKLTYQYDFYSLSNCRDLMFHVNEHCFTIPEIKRMLDRAGLQFIGFSNLEPKVQDDYRKMFPEDRDMNDLERWNRFEEIYPDTFIGMYNMWCQKL</sequence>
<dbReference type="InterPro" id="IPR019734">
    <property type="entry name" value="TPR_rpt"/>
</dbReference>
<dbReference type="RefSeq" id="WP_332866081.1">
    <property type="nucleotide sequence ID" value="NZ_JBAFSM010000031.1"/>
</dbReference>
<evidence type="ECO:0000259" key="4">
    <source>
        <dbReference type="Pfam" id="PF13847"/>
    </source>
</evidence>
<dbReference type="Gene3D" id="1.25.40.10">
    <property type="entry name" value="Tetratricopeptide repeat domain"/>
    <property type="match status" value="1"/>
</dbReference>
<keyword evidence="1" id="KW-0677">Repeat</keyword>
<evidence type="ECO:0000256" key="1">
    <source>
        <dbReference type="ARBA" id="ARBA00022737"/>
    </source>
</evidence>
<dbReference type="InterPro" id="IPR029063">
    <property type="entry name" value="SAM-dependent_MTases_sf"/>
</dbReference>
<feature type="domain" description="Methyltransferase" evidence="4">
    <location>
        <begin position="469"/>
        <end position="572"/>
    </location>
</feature>
<dbReference type="EMBL" id="JBAFSM010000031">
    <property type="protein sequence ID" value="MEG3438604.1"/>
    <property type="molecule type" value="Genomic_DNA"/>
</dbReference>
<dbReference type="SMART" id="SM00028">
    <property type="entry name" value="TPR"/>
    <property type="match status" value="3"/>
</dbReference>
<name>A0AAW9QU48_9CHRO</name>
<gene>
    <name evidence="5" type="ORF">V0288_15840</name>
</gene>
<dbReference type="InterPro" id="IPR011990">
    <property type="entry name" value="TPR-like_helical_dom_sf"/>
</dbReference>
<dbReference type="InterPro" id="IPR051685">
    <property type="entry name" value="Ycf3/AcsC/BcsC/TPR_MFPF"/>
</dbReference>
<protein>
    <submittedName>
        <fullName evidence="5">Tetratricopeptide repeat protein</fullName>
    </submittedName>
</protein>
<dbReference type="Pfam" id="PF07719">
    <property type="entry name" value="TPR_2"/>
    <property type="match status" value="1"/>
</dbReference>
<dbReference type="CDD" id="cd02440">
    <property type="entry name" value="AdoMet_MTases"/>
    <property type="match status" value="1"/>
</dbReference>
<comment type="caution">
    <text evidence="5">The sequence shown here is derived from an EMBL/GenBank/DDBJ whole genome shotgun (WGS) entry which is preliminary data.</text>
</comment>
<feature type="repeat" description="TPR" evidence="3">
    <location>
        <begin position="145"/>
        <end position="178"/>
    </location>
</feature>
<dbReference type="Proteomes" id="UP001328733">
    <property type="component" value="Unassembled WGS sequence"/>
</dbReference>
<dbReference type="PANTHER" id="PTHR44943">
    <property type="entry name" value="CELLULOSE SYNTHASE OPERON PROTEIN C"/>
    <property type="match status" value="1"/>
</dbReference>
<dbReference type="SUPFAM" id="SSF48452">
    <property type="entry name" value="TPR-like"/>
    <property type="match status" value="1"/>
</dbReference>
<proteinExistence type="predicted"/>
<dbReference type="InterPro" id="IPR013105">
    <property type="entry name" value="TPR_2"/>
</dbReference>
<keyword evidence="6" id="KW-1185">Reference proteome</keyword>
<accession>A0AAW9QU48</accession>
<evidence type="ECO:0000256" key="2">
    <source>
        <dbReference type="ARBA" id="ARBA00022803"/>
    </source>
</evidence>
<dbReference type="InterPro" id="IPR025714">
    <property type="entry name" value="Methyltranfer_dom"/>
</dbReference>
<organism evidence="5 6">
    <name type="scientific">Pannus brasiliensis CCIBt3594</name>
    <dbReference type="NCBI Taxonomy" id="1427578"/>
    <lineage>
        <taxon>Bacteria</taxon>
        <taxon>Bacillati</taxon>
        <taxon>Cyanobacteriota</taxon>
        <taxon>Cyanophyceae</taxon>
        <taxon>Oscillatoriophycideae</taxon>
        <taxon>Chroococcales</taxon>
        <taxon>Microcystaceae</taxon>
        <taxon>Pannus</taxon>
    </lineage>
</organism>
<dbReference type="PROSITE" id="PS50005">
    <property type="entry name" value="TPR"/>
    <property type="match status" value="2"/>
</dbReference>
<dbReference type="Pfam" id="PF13432">
    <property type="entry name" value="TPR_16"/>
    <property type="match status" value="1"/>
</dbReference>
<keyword evidence="2 3" id="KW-0802">TPR repeat</keyword>
<dbReference type="PANTHER" id="PTHR44943:SF8">
    <property type="entry name" value="TPR REPEAT-CONTAINING PROTEIN MJ0263"/>
    <property type="match status" value="1"/>
</dbReference>
<feature type="repeat" description="TPR" evidence="3">
    <location>
        <begin position="111"/>
        <end position="144"/>
    </location>
</feature>
<dbReference type="PROSITE" id="PS50293">
    <property type="entry name" value="TPR_REGION"/>
    <property type="match status" value="1"/>
</dbReference>
<dbReference type="AlphaFoldDB" id="A0AAW9QU48"/>
<evidence type="ECO:0000256" key="3">
    <source>
        <dbReference type="PROSITE-ProRule" id="PRU00339"/>
    </source>
</evidence>
<reference evidence="5 6" key="1">
    <citation type="submission" date="2024-01" db="EMBL/GenBank/DDBJ databases">
        <title>Genomic insights into the taxonomy and metabolism of the cyanobacterium Pannus brasiliensis CCIBt3594.</title>
        <authorList>
            <person name="Machado M."/>
            <person name="Botero N.B."/>
            <person name="Andreote A.P.D."/>
            <person name="Feitosa A.M.T."/>
            <person name="Popin R."/>
            <person name="Sivonen K."/>
            <person name="Fiore M.F."/>
        </authorList>
    </citation>
    <scope>NUCLEOTIDE SEQUENCE [LARGE SCALE GENOMIC DNA]</scope>
    <source>
        <strain evidence="5 6">CCIBt3594</strain>
    </source>
</reference>
<dbReference type="Pfam" id="PF13847">
    <property type="entry name" value="Methyltransf_31"/>
    <property type="match status" value="1"/>
</dbReference>
<dbReference type="Gene3D" id="3.40.50.150">
    <property type="entry name" value="Vaccinia Virus protein VP39"/>
    <property type="match status" value="1"/>
</dbReference>